<keyword evidence="2" id="KW-1185">Reference proteome</keyword>
<accession>A0A392RX25</accession>
<dbReference type="Proteomes" id="UP000265520">
    <property type="component" value="Unassembled WGS sequence"/>
</dbReference>
<reference evidence="1 2" key="1">
    <citation type="journal article" date="2018" name="Front. Plant Sci.">
        <title>Red Clover (Trifolium pratense) and Zigzag Clover (T. medium) - A Picture of Genomic Similarities and Differences.</title>
        <authorList>
            <person name="Dluhosova J."/>
            <person name="Istvanek J."/>
            <person name="Nedelnik J."/>
            <person name="Repkova J."/>
        </authorList>
    </citation>
    <scope>NUCLEOTIDE SEQUENCE [LARGE SCALE GENOMIC DNA]</scope>
    <source>
        <strain evidence="2">cv. 10/8</strain>
        <tissue evidence="1">Leaf</tissue>
    </source>
</reference>
<organism evidence="1 2">
    <name type="scientific">Trifolium medium</name>
    <dbReference type="NCBI Taxonomy" id="97028"/>
    <lineage>
        <taxon>Eukaryota</taxon>
        <taxon>Viridiplantae</taxon>
        <taxon>Streptophyta</taxon>
        <taxon>Embryophyta</taxon>
        <taxon>Tracheophyta</taxon>
        <taxon>Spermatophyta</taxon>
        <taxon>Magnoliopsida</taxon>
        <taxon>eudicotyledons</taxon>
        <taxon>Gunneridae</taxon>
        <taxon>Pentapetalae</taxon>
        <taxon>rosids</taxon>
        <taxon>fabids</taxon>
        <taxon>Fabales</taxon>
        <taxon>Fabaceae</taxon>
        <taxon>Papilionoideae</taxon>
        <taxon>50 kb inversion clade</taxon>
        <taxon>NPAAA clade</taxon>
        <taxon>Hologalegina</taxon>
        <taxon>IRL clade</taxon>
        <taxon>Trifolieae</taxon>
        <taxon>Trifolium</taxon>
    </lineage>
</organism>
<sequence>MCKTMAERGCGNAQQHIGIQFTNASLVHRKFA</sequence>
<feature type="non-terminal residue" evidence="1">
    <location>
        <position position="32"/>
    </location>
</feature>
<evidence type="ECO:0000313" key="1">
    <source>
        <dbReference type="EMBL" id="MCI41168.1"/>
    </source>
</evidence>
<name>A0A392RX25_9FABA</name>
<dbReference type="AlphaFoldDB" id="A0A392RX25"/>
<proteinExistence type="predicted"/>
<protein>
    <submittedName>
        <fullName evidence="1">Uncharacterized protein</fullName>
    </submittedName>
</protein>
<dbReference type="EMBL" id="LXQA010288676">
    <property type="protein sequence ID" value="MCI41168.1"/>
    <property type="molecule type" value="Genomic_DNA"/>
</dbReference>
<comment type="caution">
    <text evidence="1">The sequence shown here is derived from an EMBL/GenBank/DDBJ whole genome shotgun (WGS) entry which is preliminary data.</text>
</comment>
<evidence type="ECO:0000313" key="2">
    <source>
        <dbReference type="Proteomes" id="UP000265520"/>
    </source>
</evidence>